<evidence type="ECO:0000256" key="7">
    <source>
        <dbReference type="PIRNR" id="PIRNR016636"/>
    </source>
</evidence>
<dbReference type="PIRSF" id="PIRSF500217">
    <property type="entry name" value="AlgI"/>
    <property type="match status" value="1"/>
</dbReference>
<gene>
    <name evidence="9" type="ORF">OXH55_18570</name>
</gene>
<feature type="transmembrane region" description="Helical" evidence="8">
    <location>
        <begin position="148"/>
        <end position="168"/>
    </location>
</feature>
<feature type="transmembrane region" description="Helical" evidence="8">
    <location>
        <begin position="401"/>
        <end position="419"/>
    </location>
</feature>
<keyword evidence="7" id="KW-0808">Transferase</keyword>
<keyword evidence="6 7" id="KW-0472">Membrane</keyword>
<dbReference type="PANTHER" id="PTHR13285">
    <property type="entry name" value="ACYLTRANSFERASE"/>
    <property type="match status" value="1"/>
</dbReference>
<feature type="transmembrane region" description="Helical" evidence="8">
    <location>
        <begin position="118"/>
        <end position="136"/>
    </location>
</feature>
<keyword evidence="10" id="KW-1185">Reference proteome</keyword>
<feature type="transmembrane region" description="Helical" evidence="8">
    <location>
        <begin position="224"/>
        <end position="242"/>
    </location>
</feature>
<dbReference type="InterPro" id="IPR051085">
    <property type="entry name" value="MB_O-acyltransferase"/>
</dbReference>
<name>A0ABT4CX83_9CLOT</name>
<evidence type="ECO:0000256" key="4">
    <source>
        <dbReference type="ARBA" id="ARBA00022692"/>
    </source>
</evidence>
<feature type="transmembrane region" description="Helical" evidence="8">
    <location>
        <begin position="440"/>
        <end position="460"/>
    </location>
</feature>
<comment type="subcellular location">
    <subcellularLocation>
        <location evidence="1">Cell membrane</location>
        <topology evidence="1">Multi-pass membrane protein</topology>
    </subcellularLocation>
</comment>
<evidence type="ECO:0000313" key="10">
    <source>
        <dbReference type="Proteomes" id="UP001079657"/>
    </source>
</evidence>
<proteinExistence type="inferred from homology"/>
<sequence length="473" mass="55296">MLFSSVVFLFYFLPVVLLLYYTLRFSSTLKNIFLLFASLFFYAWGEPWFVLIMIISILCNYIFALLVDKYRDKKSIAKFILVLMCSVNLGLLFVFKYLGFALRTINEITYLQIPIPNIALPIGISFFTFQAMSYVIDVYRKNGKIQKNPFYVALYISFFPQLIAGPIVRYSTIAEQIDNRRETWQKFSVGTCRFITGLGKKVLIANNMAIIADRIFQMNTSSSIPISLAWLGSITYTLQIFFDFSGYSDMAIGLGLMFGFKFEENFNYPYISKSITEFWRRWHMSLGAWFKDYVYFPLGGSRVKNKDKVIRNLFVVWLLTGIWHGAEWTFILWGLLNFVFIVIEKFFAIDKMINHRVIRRVYTLFVVNLGWVLFRSTNLIEAGKFISSMFGLYGNGFWSDYTFMFLKEYMVFLIAAIIFSTPMAKRMNKLIVDGARGREILEFGYPFVIMGLFLICVSYLTKGTYNPFIYFNF</sequence>
<evidence type="ECO:0000313" key="9">
    <source>
        <dbReference type="EMBL" id="MCY6372616.1"/>
    </source>
</evidence>
<feature type="transmembrane region" description="Helical" evidence="8">
    <location>
        <begin position="50"/>
        <end position="67"/>
    </location>
</feature>
<evidence type="ECO:0000256" key="2">
    <source>
        <dbReference type="ARBA" id="ARBA00010323"/>
    </source>
</evidence>
<keyword evidence="7" id="KW-0012">Acyltransferase</keyword>
<dbReference type="Pfam" id="PF03062">
    <property type="entry name" value="MBOAT"/>
    <property type="match status" value="1"/>
</dbReference>
<evidence type="ECO:0000256" key="6">
    <source>
        <dbReference type="ARBA" id="ARBA00023136"/>
    </source>
</evidence>
<dbReference type="InterPro" id="IPR028362">
    <property type="entry name" value="AlgI"/>
</dbReference>
<evidence type="ECO:0000256" key="1">
    <source>
        <dbReference type="ARBA" id="ARBA00004651"/>
    </source>
</evidence>
<organism evidence="9 10">
    <name type="scientific">Clostridium ganghwense</name>
    <dbReference type="NCBI Taxonomy" id="312089"/>
    <lineage>
        <taxon>Bacteria</taxon>
        <taxon>Bacillati</taxon>
        <taxon>Bacillota</taxon>
        <taxon>Clostridia</taxon>
        <taxon>Eubacteriales</taxon>
        <taxon>Clostridiaceae</taxon>
        <taxon>Clostridium</taxon>
    </lineage>
</organism>
<comment type="caution">
    <text evidence="9">The sequence shown here is derived from an EMBL/GenBank/DDBJ whole genome shotgun (WGS) entry which is preliminary data.</text>
</comment>
<dbReference type="InterPro" id="IPR004299">
    <property type="entry name" value="MBOAT_fam"/>
</dbReference>
<feature type="transmembrane region" description="Helical" evidence="8">
    <location>
        <begin position="331"/>
        <end position="349"/>
    </location>
</feature>
<keyword evidence="5 8" id="KW-1133">Transmembrane helix</keyword>
<dbReference type="PIRSF" id="PIRSF016636">
    <property type="entry name" value="AlgI_DltB"/>
    <property type="match status" value="1"/>
</dbReference>
<feature type="transmembrane region" description="Helical" evidence="8">
    <location>
        <begin position="6"/>
        <end position="23"/>
    </location>
</feature>
<feature type="transmembrane region" description="Helical" evidence="8">
    <location>
        <begin position="79"/>
        <end position="98"/>
    </location>
</feature>
<dbReference type="Proteomes" id="UP001079657">
    <property type="component" value="Unassembled WGS sequence"/>
</dbReference>
<keyword evidence="4 8" id="KW-0812">Transmembrane</keyword>
<accession>A0ABT4CX83</accession>
<protein>
    <submittedName>
        <fullName evidence="9">MBOAT family protein</fullName>
    </submittedName>
</protein>
<evidence type="ECO:0000256" key="5">
    <source>
        <dbReference type="ARBA" id="ARBA00022989"/>
    </source>
</evidence>
<dbReference type="InterPro" id="IPR024194">
    <property type="entry name" value="Ac/AlaTfrase_AlgI/DltB"/>
</dbReference>
<feature type="transmembrane region" description="Helical" evidence="8">
    <location>
        <begin position="361"/>
        <end position="381"/>
    </location>
</feature>
<evidence type="ECO:0000256" key="3">
    <source>
        <dbReference type="ARBA" id="ARBA00022475"/>
    </source>
</evidence>
<keyword evidence="3 7" id="KW-1003">Cell membrane</keyword>
<feature type="transmembrane region" description="Helical" evidence="8">
    <location>
        <begin position="309"/>
        <end position="325"/>
    </location>
</feature>
<dbReference type="EMBL" id="JAPQES010000008">
    <property type="protein sequence ID" value="MCY6372616.1"/>
    <property type="molecule type" value="Genomic_DNA"/>
</dbReference>
<reference evidence="9" key="1">
    <citation type="submission" date="2022-12" db="EMBL/GenBank/DDBJ databases">
        <authorList>
            <person name="Wang J."/>
        </authorList>
    </citation>
    <scope>NUCLEOTIDE SEQUENCE</scope>
    <source>
        <strain evidence="9">HY-42-06</strain>
    </source>
</reference>
<evidence type="ECO:0000256" key="8">
    <source>
        <dbReference type="SAM" id="Phobius"/>
    </source>
</evidence>
<comment type="similarity">
    <text evidence="2 7">Belongs to the membrane-bound acyltransferase family.</text>
</comment>
<dbReference type="RefSeq" id="WP_268051644.1">
    <property type="nucleotide sequence ID" value="NZ_JAPQES010000008.1"/>
</dbReference>
<dbReference type="PANTHER" id="PTHR13285:SF18">
    <property type="entry name" value="PROTEIN-CYSTEINE N-PALMITOYLTRANSFERASE RASP"/>
    <property type="match status" value="1"/>
</dbReference>